<evidence type="ECO:0008006" key="3">
    <source>
        <dbReference type="Google" id="ProtNLM"/>
    </source>
</evidence>
<reference evidence="1 2" key="1">
    <citation type="submission" date="2018-01" db="EMBL/GenBank/DDBJ databases">
        <title>Draft genome Sequence of streptomyces globosus LZH-48.</title>
        <authorList>
            <person name="Ran K."/>
            <person name="Li Z."/>
            <person name="Wei S."/>
            <person name="Dong R."/>
        </authorList>
    </citation>
    <scope>NUCLEOTIDE SEQUENCE [LARGE SCALE GENOMIC DNA]</scope>
    <source>
        <strain evidence="1 2">LZH-48</strain>
    </source>
</reference>
<dbReference type="RefSeq" id="WP_114058685.1">
    <property type="nucleotide sequence ID" value="NZ_CP030862.1"/>
</dbReference>
<protein>
    <recommendedName>
        <fullName evidence="3">FUSC family protein</fullName>
    </recommendedName>
</protein>
<sequence length="137" mass="14254">MDVQSAVAGLITEVNQQVQDGAWDLTPADRALARGAAAGLEEAVGGPPAGGPPPDIERLAHLREALAALAIALARTHGRLAWFLAACIEALTPVLHWRALPPGDGPHFDTVQPAREQLADAEDAVRRLAAVLARIGA</sequence>
<accession>A0A344U9F0</accession>
<name>A0A344U9F0_9ACTN</name>
<dbReference type="AlphaFoldDB" id="A0A344U9F0"/>
<dbReference type="KEGG" id="sgz:C0216_15330"/>
<proteinExistence type="predicted"/>
<dbReference type="Proteomes" id="UP000252004">
    <property type="component" value="Chromosome"/>
</dbReference>
<keyword evidence="2" id="KW-1185">Reference proteome</keyword>
<evidence type="ECO:0000313" key="1">
    <source>
        <dbReference type="EMBL" id="AXE27521.1"/>
    </source>
</evidence>
<evidence type="ECO:0000313" key="2">
    <source>
        <dbReference type="Proteomes" id="UP000252004"/>
    </source>
</evidence>
<dbReference type="OrthoDB" id="4170159at2"/>
<organism evidence="1 2">
    <name type="scientific">Streptomyces globosus</name>
    <dbReference type="NCBI Taxonomy" id="68209"/>
    <lineage>
        <taxon>Bacteria</taxon>
        <taxon>Bacillati</taxon>
        <taxon>Actinomycetota</taxon>
        <taxon>Actinomycetes</taxon>
        <taxon>Kitasatosporales</taxon>
        <taxon>Streptomycetaceae</taxon>
        <taxon>Streptomyces</taxon>
    </lineage>
</organism>
<gene>
    <name evidence="1" type="ORF">C0216_15330</name>
</gene>
<dbReference type="EMBL" id="CP030862">
    <property type="protein sequence ID" value="AXE27521.1"/>
    <property type="molecule type" value="Genomic_DNA"/>
</dbReference>